<dbReference type="OrthoDB" id="21416at2759"/>
<dbReference type="Pfam" id="PF12796">
    <property type="entry name" value="Ank_2"/>
    <property type="match status" value="1"/>
</dbReference>
<protein>
    <submittedName>
        <fullName evidence="4">Uncharacterized protein</fullName>
    </submittedName>
</protein>
<dbReference type="PROSITE" id="PS50088">
    <property type="entry name" value="ANK_REPEAT"/>
    <property type="match status" value="2"/>
</dbReference>
<dbReference type="PROSITE" id="PS50297">
    <property type="entry name" value="ANK_REP_REGION"/>
    <property type="match status" value="2"/>
</dbReference>
<evidence type="ECO:0000256" key="3">
    <source>
        <dbReference type="PROSITE-ProRule" id="PRU00023"/>
    </source>
</evidence>
<dbReference type="EMBL" id="CDHK01000011">
    <property type="protein sequence ID" value="CEJ61616.1"/>
    <property type="molecule type" value="Genomic_DNA"/>
</dbReference>
<evidence type="ECO:0000313" key="4">
    <source>
        <dbReference type="EMBL" id="CEJ61616.1"/>
    </source>
</evidence>
<keyword evidence="1" id="KW-0677">Repeat</keyword>
<dbReference type="Proteomes" id="UP000042958">
    <property type="component" value="Unassembled WGS sequence"/>
</dbReference>
<dbReference type="SUPFAM" id="SSF48403">
    <property type="entry name" value="Ankyrin repeat"/>
    <property type="match status" value="1"/>
</dbReference>
<dbReference type="PANTHER" id="PTHR24178">
    <property type="entry name" value="MOLTING PROTEIN MLT-4"/>
    <property type="match status" value="1"/>
</dbReference>
<dbReference type="SMART" id="SM00248">
    <property type="entry name" value="ANK"/>
    <property type="match status" value="5"/>
</dbReference>
<evidence type="ECO:0000256" key="1">
    <source>
        <dbReference type="ARBA" id="ARBA00022737"/>
    </source>
</evidence>
<dbReference type="STRING" id="104259.A0A0F7U058"/>
<dbReference type="InterPro" id="IPR036770">
    <property type="entry name" value="Ankyrin_rpt-contain_sf"/>
</dbReference>
<dbReference type="AlphaFoldDB" id="A0A0F7U058"/>
<proteinExistence type="predicted"/>
<organism evidence="4 5">
    <name type="scientific">Penicillium brasilianum</name>
    <dbReference type="NCBI Taxonomy" id="104259"/>
    <lineage>
        <taxon>Eukaryota</taxon>
        <taxon>Fungi</taxon>
        <taxon>Dikarya</taxon>
        <taxon>Ascomycota</taxon>
        <taxon>Pezizomycotina</taxon>
        <taxon>Eurotiomycetes</taxon>
        <taxon>Eurotiomycetidae</taxon>
        <taxon>Eurotiales</taxon>
        <taxon>Aspergillaceae</taxon>
        <taxon>Penicillium</taxon>
    </lineage>
</organism>
<evidence type="ECO:0000313" key="5">
    <source>
        <dbReference type="Proteomes" id="UP000042958"/>
    </source>
</evidence>
<dbReference type="Gene3D" id="1.25.40.20">
    <property type="entry name" value="Ankyrin repeat-containing domain"/>
    <property type="match status" value="3"/>
</dbReference>
<dbReference type="InterPro" id="IPR002110">
    <property type="entry name" value="Ankyrin_rpt"/>
</dbReference>
<evidence type="ECO:0000256" key="2">
    <source>
        <dbReference type="ARBA" id="ARBA00023043"/>
    </source>
</evidence>
<keyword evidence="2 3" id="KW-0040">ANK repeat</keyword>
<feature type="repeat" description="ANK" evidence="3">
    <location>
        <begin position="121"/>
        <end position="154"/>
    </location>
</feature>
<keyword evidence="5" id="KW-1185">Reference proteome</keyword>
<name>A0A0F7U058_PENBI</name>
<sequence>MKVLLEAGADPYAETDAGDTILHADGESDKELLPILSGSGLVDISKIIAESNGGPLFYRLRGSHFESVLELLKYKPDLNVTAPDVNGLLHVLFSHWHSRSKDSVLHALLSAGANPNLQNKKGEAPLHLLAESNTGFETVSRLIKAGADIEIRDAQGQTSLFAASNCISVGNGVFETLIELSARLDTRDNKGRTLLHQVVENASRLDKLAGLMGFDHSVVDCNGNTLFLELVSKEHRCSISTYEHLKKLGVNIDQPNNRGRTVLHKMCSKIPSHSWSPPSIKTDFDHVIQECTNMSPQDVDGIQPLHIASAVSENYVFKLLESGADIFGATKEGMIALHVAARARQPGIIGLILSKIADLDDEN</sequence>
<accession>A0A0F7U058</accession>
<gene>
    <name evidence="4" type="ORF">PMG11_10146</name>
</gene>
<reference evidence="5" key="1">
    <citation type="journal article" date="2015" name="Genome Announc.">
        <title>Draft genome sequence of the fungus Penicillium brasilianum MG11.</title>
        <authorList>
            <person name="Horn F."/>
            <person name="Linde J."/>
            <person name="Mattern D.J."/>
            <person name="Walther G."/>
            <person name="Guthke R."/>
            <person name="Brakhage A.A."/>
            <person name="Valiante V."/>
        </authorList>
    </citation>
    <scope>NUCLEOTIDE SEQUENCE [LARGE SCALE GENOMIC DNA]</scope>
    <source>
        <strain evidence="5">MG11</strain>
    </source>
</reference>
<feature type="repeat" description="ANK" evidence="3">
    <location>
        <begin position="332"/>
        <end position="363"/>
    </location>
</feature>